<keyword evidence="3 16" id="KW-0235">DNA replication</keyword>
<comment type="similarity">
    <text evidence="15 16">Belongs to the XPG/RAD2 endonuclease family. FEN1 subfamily.</text>
</comment>
<dbReference type="GO" id="GO:0008409">
    <property type="term" value="F:5'-3' exonuclease activity"/>
    <property type="evidence" value="ECO:0007669"/>
    <property type="project" value="UniProtKB-UniRule"/>
</dbReference>
<evidence type="ECO:0000256" key="16">
    <source>
        <dbReference type="HAMAP-Rule" id="MF_03140"/>
    </source>
</evidence>
<dbReference type="GO" id="GO:0017108">
    <property type="term" value="F:5'-flap endonuclease activity"/>
    <property type="evidence" value="ECO:0007669"/>
    <property type="project" value="UniProtKB-UniRule"/>
</dbReference>
<dbReference type="GO" id="GO:0043137">
    <property type="term" value="P:DNA replication, removal of RNA primer"/>
    <property type="evidence" value="ECO:0007669"/>
    <property type="project" value="UniProtKB-UniRule"/>
</dbReference>
<keyword evidence="10 16" id="KW-0460">Magnesium</keyword>
<dbReference type="PANTHER" id="PTHR11081:SF9">
    <property type="entry name" value="FLAP ENDONUCLEASE 1"/>
    <property type="match status" value="1"/>
</dbReference>
<dbReference type="SMART" id="SM00485">
    <property type="entry name" value="XPGN"/>
    <property type="match status" value="1"/>
</dbReference>
<evidence type="ECO:0000256" key="4">
    <source>
        <dbReference type="ARBA" id="ARBA00022722"/>
    </source>
</evidence>
<dbReference type="InterPro" id="IPR036279">
    <property type="entry name" value="5-3_exonuclease_C_sf"/>
</dbReference>
<evidence type="ECO:0000256" key="13">
    <source>
        <dbReference type="ARBA" id="ARBA00023204"/>
    </source>
</evidence>
<dbReference type="GO" id="GO:0005730">
    <property type="term" value="C:nucleolus"/>
    <property type="evidence" value="ECO:0007669"/>
    <property type="project" value="UniProtKB-SubCell"/>
</dbReference>
<organism evidence="22 23">
    <name type="scientific">Globodera rostochiensis</name>
    <name type="common">Golden nematode worm</name>
    <name type="synonym">Heterodera rostochiensis</name>
    <dbReference type="NCBI Taxonomy" id="31243"/>
    <lineage>
        <taxon>Eukaryota</taxon>
        <taxon>Metazoa</taxon>
        <taxon>Ecdysozoa</taxon>
        <taxon>Nematoda</taxon>
        <taxon>Chromadorea</taxon>
        <taxon>Rhabditida</taxon>
        <taxon>Tylenchina</taxon>
        <taxon>Tylenchomorpha</taxon>
        <taxon>Tylenchoidea</taxon>
        <taxon>Heteroderidae</taxon>
        <taxon>Heteroderinae</taxon>
        <taxon>Globodera</taxon>
    </lineage>
</organism>
<keyword evidence="14 16" id="KW-0539">Nucleus</keyword>
<keyword evidence="20" id="KW-1133">Transmembrane helix</keyword>
<dbReference type="Gene3D" id="3.40.50.1010">
    <property type="entry name" value="5'-nuclease"/>
    <property type="match status" value="1"/>
</dbReference>
<evidence type="ECO:0000256" key="7">
    <source>
        <dbReference type="ARBA" id="ARBA00022763"/>
    </source>
</evidence>
<dbReference type="Pfam" id="PF00867">
    <property type="entry name" value="XPG_I"/>
    <property type="match status" value="1"/>
</dbReference>
<dbReference type="Gene3D" id="1.10.150.20">
    <property type="entry name" value="5' to 3' exonuclease, C-terminal subdomain"/>
    <property type="match status" value="1"/>
</dbReference>
<dbReference type="PANTHER" id="PTHR11081">
    <property type="entry name" value="FLAP ENDONUCLEASE FAMILY MEMBER"/>
    <property type="match status" value="1"/>
</dbReference>
<dbReference type="SUPFAM" id="SSF88723">
    <property type="entry name" value="PIN domain-like"/>
    <property type="match status" value="1"/>
</dbReference>
<dbReference type="HAMAP" id="MF_00614">
    <property type="entry name" value="Fen"/>
    <property type="match status" value="1"/>
</dbReference>
<evidence type="ECO:0000256" key="17">
    <source>
        <dbReference type="PROSITE-ProRule" id="PRU01161"/>
    </source>
</evidence>
<dbReference type="GO" id="GO:0003677">
    <property type="term" value="F:DNA binding"/>
    <property type="evidence" value="ECO:0007669"/>
    <property type="project" value="UniProtKB-UniRule"/>
</dbReference>
<feature type="transmembrane region" description="Helical" evidence="20">
    <location>
        <begin position="15"/>
        <end position="35"/>
    </location>
</feature>
<dbReference type="PROSITE" id="PS00841">
    <property type="entry name" value="XPG_1"/>
    <property type="match status" value="1"/>
</dbReference>
<keyword evidence="13 16" id="KW-0234">DNA repair</keyword>
<feature type="active site" description="Nucleophile" evidence="17">
    <location>
        <position position="54"/>
    </location>
</feature>
<dbReference type="Pfam" id="PF00752">
    <property type="entry name" value="XPG_N"/>
    <property type="match status" value="1"/>
</dbReference>
<dbReference type="SUPFAM" id="SSF47807">
    <property type="entry name" value="5' to 3' exonuclease, C-terminal subdomain"/>
    <property type="match status" value="1"/>
</dbReference>
<dbReference type="GO" id="GO:0000287">
    <property type="term" value="F:magnesium ion binding"/>
    <property type="evidence" value="ECO:0007669"/>
    <property type="project" value="UniProtKB-UniRule"/>
</dbReference>
<evidence type="ECO:0000256" key="15">
    <source>
        <dbReference type="ARBA" id="ARBA00034726"/>
    </source>
</evidence>
<evidence type="ECO:0000256" key="20">
    <source>
        <dbReference type="SAM" id="Phobius"/>
    </source>
</evidence>
<keyword evidence="8 16" id="KW-0378">Hydrolase</keyword>
<dbReference type="GO" id="GO:0030145">
    <property type="term" value="F:manganese ion binding"/>
    <property type="evidence" value="ECO:0007669"/>
    <property type="project" value="TreeGrafter"/>
</dbReference>
<keyword evidence="18" id="KW-0175">Coiled coil</keyword>
<keyword evidence="12 16" id="KW-0496">Mitochondrion</keyword>
<evidence type="ECO:0000256" key="6">
    <source>
        <dbReference type="ARBA" id="ARBA00022759"/>
    </source>
</evidence>
<reference evidence="23" key="1">
    <citation type="submission" date="2022-11" db="UniProtKB">
        <authorList>
            <consortium name="WormBaseParasite"/>
        </authorList>
    </citation>
    <scope>IDENTIFICATION</scope>
</reference>
<dbReference type="GO" id="GO:0016042">
    <property type="term" value="P:lipid catabolic process"/>
    <property type="evidence" value="ECO:0007669"/>
    <property type="project" value="UniProtKB-UniRule"/>
</dbReference>
<feature type="active site" description="Proton acceptor" evidence="17">
    <location>
        <position position="151"/>
    </location>
</feature>
<dbReference type="InterPro" id="IPR006086">
    <property type="entry name" value="XPG-I_dom"/>
</dbReference>
<evidence type="ECO:0000256" key="2">
    <source>
        <dbReference type="ARBA" id="ARBA00022553"/>
    </source>
</evidence>
<dbReference type="CDD" id="cd09867">
    <property type="entry name" value="PIN_FEN1"/>
    <property type="match status" value="1"/>
</dbReference>
<evidence type="ECO:0000256" key="3">
    <source>
        <dbReference type="ARBA" id="ARBA00022705"/>
    </source>
</evidence>
<dbReference type="CDD" id="cd09907">
    <property type="entry name" value="H3TH_FEN1-Euk"/>
    <property type="match status" value="1"/>
</dbReference>
<keyword evidence="11 17" id="KW-0443">Lipid metabolism</keyword>
<dbReference type="FunFam" id="3.40.50.1010:FF:000003">
    <property type="entry name" value="Flap endonuclease 1"/>
    <property type="match status" value="1"/>
</dbReference>
<evidence type="ECO:0000259" key="21">
    <source>
        <dbReference type="PROSITE" id="PS51635"/>
    </source>
</evidence>
<feature type="domain" description="PNPLA" evidence="21">
    <location>
        <begin position="17"/>
        <end position="164"/>
    </location>
</feature>
<dbReference type="Proteomes" id="UP000887572">
    <property type="component" value="Unplaced"/>
</dbReference>
<dbReference type="Gene3D" id="3.40.1090.10">
    <property type="entry name" value="Cytosolic phospholipase A2 catalytic domain"/>
    <property type="match status" value="1"/>
</dbReference>
<proteinExistence type="inferred from homology"/>
<dbReference type="PRINTS" id="PR00853">
    <property type="entry name" value="XPGRADSUPER"/>
</dbReference>
<feature type="short sequence motif" description="GXSXG" evidence="17">
    <location>
        <begin position="52"/>
        <end position="56"/>
    </location>
</feature>
<evidence type="ECO:0000256" key="1">
    <source>
        <dbReference type="ARBA" id="ARBA00004173"/>
    </source>
</evidence>
<dbReference type="PROSITE" id="PS51635">
    <property type="entry name" value="PNPLA"/>
    <property type="match status" value="1"/>
</dbReference>
<dbReference type="EC" id="3.1.-.-" evidence="16"/>
<dbReference type="SMART" id="SM00484">
    <property type="entry name" value="XPGI"/>
    <property type="match status" value="1"/>
</dbReference>
<dbReference type="InterPro" id="IPR023426">
    <property type="entry name" value="Flap_endonuc"/>
</dbReference>
<keyword evidence="20" id="KW-0472">Membrane</keyword>
<dbReference type="InterPro" id="IPR008918">
    <property type="entry name" value="HhH2"/>
</dbReference>
<dbReference type="InterPro" id="IPR002641">
    <property type="entry name" value="PNPLA_dom"/>
</dbReference>
<evidence type="ECO:0000256" key="9">
    <source>
        <dbReference type="ARBA" id="ARBA00022839"/>
    </source>
</evidence>
<protein>
    <recommendedName>
        <fullName evidence="16">Flap endonuclease 1</fullName>
        <shortName evidence="16">FEN-1</shortName>
        <ecNumber evidence="16">3.1.-.-</ecNumber>
    </recommendedName>
    <alternativeName>
        <fullName evidence="16">Flap structure-specific endonuclease 1</fullName>
    </alternativeName>
</protein>
<dbReference type="Pfam" id="PF01734">
    <property type="entry name" value="Patatin"/>
    <property type="match status" value="1"/>
</dbReference>
<dbReference type="PROSITE" id="PS00842">
    <property type="entry name" value="XPG_2"/>
    <property type="match status" value="1"/>
</dbReference>
<keyword evidence="6 16" id="KW-0255">Endonuclease</keyword>
<evidence type="ECO:0000256" key="11">
    <source>
        <dbReference type="ARBA" id="ARBA00023098"/>
    </source>
</evidence>
<comment type="cofactor">
    <cofactor evidence="16">
        <name>Mg(2+)</name>
        <dbReference type="ChEBI" id="CHEBI:18420"/>
    </cofactor>
    <text evidence="16">Binds 2 magnesium ions per subunit. They probably participate in the reaction catalyzed by the enzyme. May bind an additional third magnesium ion after substrate binding.</text>
</comment>
<feature type="transmembrane region" description="Helical" evidence="20">
    <location>
        <begin position="47"/>
        <end position="66"/>
    </location>
</feature>
<evidence type="ECO:0000256" key="14">
    <source>
        <dbReference type="ARBA" id="ARBA00023242"/>
    </source>
</evidence>
<keyword evidence="5 16" id="KW-0479">Metal-binding</keyword>
<dbReference type="GO" id="GO:0005739">
    <property type="term" value="C:mitochondrion"/>
    <property type="evidence" value="ECO:0007669"/>
    <property type="project" value="UniProtKB-SubCell"/>
</dbReference>
<keyword evidence="2 16" id="KW-0597">Phosphoprotein</keyword>
<dbReference type="FunFam" id="1.10.150.20:FF:000009">
    <property type="entry name" value="Flap endonuclease 1"/>
    <property type="match status" value="1"/>
</dbReference>
<dbReference type="SMART" id="SM00279">
    <property type="entry name" value="HhH2"/>
    <property type="match status" value="1"/>
</dbReference>
<evidence type="ECO:0000256" key="5">
    <source>
        <dbReference type="ARBA" id="ARBA00022723"/>
    </source>
</evidence>
<comment type="function">
    <text evidence="16">Structure-specific nuclease with 5'-flap endonuclease and 5'-3' exonuclease activities involved in DNA replication and repair. During DNA replication, cleaves the 5'-overhanging flap structure that is generated by displacement synthesis when DNA polymerase encounters the 5'-end of a downstream Okazaki fragment. It enters the flap from the 5'-end and then tracks to cleave the flap base, leaving a nick for ligation. Also involved in the long patch base excision repair (LP-BER) pathway, by cleaving within the apurinic/apyrimidinic (AP) site-terminated flap. Acts as a genome stabilization factor that prevents flaps from equilibrating into structures that lead to duplications and deletions. Also possesses 5'-3' exonuclease activity on nicked or gapped double-stranded DNA, and exhibits RNase H activity. Also involved in replication and repair of rDNA and in repairing mitochondrial DNA.</text>
</comment>
<evidence type="ECO:0000256" key="12">
    <source>
        <dbReference type="ARBA" id="ARBA00023128"/>
    </source>
</evidence>
<dbReference type="InterPro" id="IPR019974">
    <property type="entry name" value="XPG_CS"/>
</dbReference>
<evidence type="ECO:0000256" key="8">
    <source>
        <dbReference type="ARBA" id="ARBA00022801"/>
    </source>
</evidence>
<dbReference type="WBParaSite" id="Gr19_v10_g5056.t1">
    <property type="protein sequence ID" value="Gr19_v10_g5056.t1"/>
    <property type="gene ID" value="Gr19_v10_g5056"/>
</dbReference>
<keyword evidence="7 16" id="KW-0227">DNA damage</keyword>
<feature type="coiled-coil region" evidence="18">
    <location>
        <begin position="375"/>
        <end position="402"/>
    </location>
</feature>
<evidence type="ECO:0000256" key="19">
    <source>
        <dbReference type="SAM" id="MobiDB-lite"/>
    </source>
</evidence>
<keyword evidence="20" id="KW-0812">Transmembrane</keyword>
<dbReference type="GO" id="GO:0004523">
    <property type="term" value="F:RNA-DNA hybrid ribonuclease activity"/>
    <property type="evidence" value="ECO:0007669"/>
    <property type="project" value="TreeGrafter"/>
</dbReference>
<keyword evidence="9 16" id="KW-0269">Exonuclease</keyword>
<evidence type="ECO:0000256" key="18">
    <source>
        <dbReference type="SAM" id="Coils"/>
    </source>
</evidence>
<keyword evidence="4 16" id="KW-0540">Nuclease</keyword>
<evidence type="ECO:0000313" key="22">
    <source>
        <dbReference type="Proteomes" id="UP000887572"/>
    </source>
</evidence>
<comment type="subcellular location">
    <subcellularLocation>
        <location evidence="1 16">Mitochondrion</location>
    </subcellularLocation>
    <subcellularLocation>
        <location evidence="16">Nucleus</location>
        <location evidence="16">Nucleolus</location>
    </subcellularLocation>
    <subcellularLocation>
        <location evidence="16">Nucleus</location>
        <location evidence="16">Nucleoplasm</location>
    </subcellularLocation>
    <text evidence="16">Resides mostly in the nucleoli and relocalizes to the nucleoplasm upon DNA damage.</text>
</comment>
<name>A0A914HW82_GLORO</name>
<dbReference type="InterPro" id="IPR006085">
    <property type="entry name" value="XPG_DNA_repair_N"/>
</dbReference>
<evidence type="ECO:0000313" key="23">
    <source>
        <dbReference type="WBParaSite" id="Gr19_v10_g5056.t1"/>
    </source>
</evidence>
<keyword evidence="17" id="KW-0442">Lipid degradation</keyword>
<feature type="compositionally biased region" description="Basic and acidic residues" evidence="19">
    <location>
        <begin position="632"/>
        <end position="649"/>
    </location>
</feature>
<evidence type="ECO:0000256" key="10">
    <source>
        <dbReference type="ARBA" id="ARBA00022842"/>
    </source>
</evidence>
<keyword evidence="22" id="KW-1185">Reference proteome</keyword>
<feature type="region of interest" description="Disordered" evidence="19">
    <location>
        <begin position="616"/>
        <end position="662"/>
    </location>
</feature>
<dbReference type="GO" id="GO:0005654">
    <property type="term" value="C:nucleoplasm"/>
    <property type="evidence" value="ECO:0007669"/>
    <property type="project" value="UniProtKB-SubCell"/>
</dbReference>
<comment type="caution">
    <text evidence="17">Lacks conserved residue(s) required for the propagation of feature annotation.</text>
</comment>
<dbReference type="SUPFAM" id="SSF52151">
    <property type="entry name" value="FabD/lysophospholipase-like"/>
    <property type="match status" value="1"/>
</dbReference>
<dbReference type="InterPro" id="IPR006084">
    <property type="entry name" value="XPG/Rad2"/>
</dbReference>
<dbReference type="InterPro" id="IPR016035">
    <property type="entry name" value="Acyl_Trfase/lysoPLipase"/>
</dbReference>
<dbReference type="AlphaFoldDB" id="A0A914HW82"/>
<sequence>MLPGPLSIVRAPSPLAISLSGCGFLCSYHIGAMICFQKHAKLLLSRVNFYCGASAGALIASLLVLAPQSLEAGLNQLYQLAEEVQNQRPFGALTPGFNMARRLSQIVDDFLPENVAQANGRLIISVTRQRDWSNRLISITPPTIDGERYIDGVYSNNLPIPQVPNVHTITISPFSGGANIAPRDQIGSFDWQMILGQQRINVNIENVVRGAQSLFPQSLGRLTRLYRAGYYDAMFYLLRRGYFERDVGVSATYLNILRLALQIRGHFLIPSRTAFVLVMGIKDLSKVIADHCPSAVKNNEMKSYFGRRIAIDASMSIYQFLIAVRQDGLQLVTEDGETTSHLNGLFYRTIRMMENGIRPIYVFDGKPPELKASELDKRMERRAEAEKQLQEATERGDKVDMDRFGRRLVKVTNEQIDECKHLLSLMGVPVVEAPSEAESQCAELVRAGKAYATATEDMDALTFGSKILVRHMTFSEAKKMPIKEFSLERALKDMDISYDQFVDFCILLGCDYCASIRGIGPKKAFELIKKHKSIETILEQIDQKKYAPPDNWMYKQAREQFLRPDIVAGEQFEFAWNEPKVQDVVDYLCGQKGFNEDRIRSALDRLQKARKMAHQGRIDSFFKPQGTVSKAVNDETKQKRKADEEEKKTKTNKVAGKKTKKK</sequence>
<dbReference type="GO" id="GO:0006284">
    <property type="term" value="P:base-excision repair"/>
    <property type="evidence" value="ECO:0007669"/>
    <property type="project" value="UniProtKB-UniRule"/>
</dbReference>
<dbReference type="InterPro" id="IPR029060">
    <property type="entry name" value="PIN-like_dom_sf"/>
</dbReference>
<accession>A0A914HW82</accession>